<dbReference type="SMART" id="SM01140">
    <property type="entry name" value="Drf_GBD"/>
    <property type="match status" value="1"/>
</dbReference>
<feature type="domain" description="Formin GTPase-binding" evidence="2">
    <location>
        <begin position="65"/>
        <end position="349"/>
    </location>
</feature>
<feature type="compositionally biased region" description="Basic and acidic residues" evidence="1">
    <location>
        <begin position="611"/>
        <end position="620"/>
    </location>
</feature>
<sequence>MFKGILPSKRISSSEFTMVTSLGDISNGKENVPDPVAAVPPKPTKATLHRDKGRNENSKSRKASQDAPVEPVVMNQAFDQLLDELQIPSTLRPKLTNMDATVKAAMLKSSYVLTTNPPAPTAAPSTPRTVRKARSIESIASPRAPLLAMGSDSQPRRGGLWGSALAGKSTTDLHAKDSSDKSHGRGASLDATQTLSRAQAPVIPGELVPSKSKEKALAKGITPVKFCSILSSSSSTTLDVEAVKKLRLMLRNEAASWTEEFLRSGGYSALLTRLNEILEVEWREEQHDDQMLHELLRCFKALSTSSIGCFALRSSCPTPFVQLISLLYSDKKPGDVATRQLIVELLLILFEVYPSSSLPSASGRPRREAWQATGSSSNLITLPAPHKNFFSLIRAILLTPAPPPTESPAAPVSPHAFIESLHRPRIYKSYLQELSDVCRDYFWVFCHPNNTVWNLAEVDEGRVEKPKAPGGMTGGVEFEAMGYLTMHLKLVNAISKSVHEMNMSKEHEMSAHRFHADLFASGLERIILISRKASTAYYPTLHLELARYLQWAGLARFELPWTVSRLIGPPPPALSKVRPSKSGRDAGHSPHSSPTKRGPAPPGFVGLPPPKKVEPIKFEQ</sequence>
<dbReference type="GO" id="GO:0031267">
    <property type="term" value="F:small GTPase binding"/>
    <property type="evidence" value="ECO:0007669"/>
    <property type="project" value="InterPro"/>
</dbReference>
<dbReference type="Gene3D" id="1.25.10.10">
    <property type="entry name" value="Leucine-rich Repeat Variant"/>
    <property type="match status" value="1"/>
</dbReference>
<dbReference type="Pfam" id="PF06371">
    <property type="entry name" value="Drf_GBD"/>
    <property type="match status" value="1"/>
</dbReference>
<protein>
    <recommendedName>
        <fullName evidence="2">Formin GTPase-binding domain-containing protein</fullName>
    </recommendedName>
</protein>
<evidence type="ECO:0000313" key="4">
    <source>
        <dbReference type="Proteomes" id="UP000053647"/>
    </source>
</evidence>
<name>A0A0C9TCS1_PAXIN</name>
<dbReference type="GO" id="GO:0030036">
    <property type="term" value="P:actin cytoskeleton organization"/>
    <property type="evidence" value="ECO:0007669"/>
    <property type="project" value="InterPro"/>
</dbReference>
<dbReference type="GO" id="GO:0003779">
    <property type="term" value="F:actin binding"/>
    <property type="evidence" value="ECO:0007669"/>
    <property type="project" value="InterPro"/>
</dbReference>
<dbReference type="Proteomes" id="UP000053647">
    <property type="component" value="Unassembled WGS sequence"/>
</dbReference>
<reference evidence="3 4" key="1">
    <citation type="submission" date="2014-06" db="EMBL/GenBank/DDBJ databases">
        <authorList>
            <consortium name="DOE Joint Genome Institute"/>
            <person name="Kuo A."/>
            <person name="Kohler A."/>
            <person name="Nagy L.G."/>
            <person name="Floudas D."/>
            <person name="Copeland A."/>
            <person name="Barry K.W."/>
            <person name="Cichocki N."/>
            <person name="Veneault-Fourrey C."/>
            <person name="LaButti K."/>
            <person name="Lindquist E.A."/>
            <person name="Lipzen A."/>
            <person name="Lundell T."/>
            <person name="Morin E."/>
            <person name="Murat C."/>
            <person name="Sun H."/>
            <person name="Tunlid A."/>
            <person name="Henrissat B."/>
            <person name="Grigoriev I.V."/>
            <person name="Hibbett D.S."/>
            <person name="Martin F."/>
            <person name="Nordberg H.P."/>
            <person name="Cantor M.N."/>
            <person name="Hua S.X."/>
        </authorList>
    </citation>
    <scope>NUCLEOTIDE SEQUENCE [LARGE SCALE GENOMIC DNA]</scope>
    <source>
        <strain evidence="3 4">ATCC 200175</strain>
    </source>
</reference>
<organism evidence="3 4">
    <name type="scientific">Paxillus involutus ATCC 200175</name>
    <dbReference type="NCBI Taxonomy" id="664439"/>
    <lineage>
        <taxon>Eukaryota</taxon>
        <taxon>Fungi</taxon>
        <taxon>Dikarya</taxon>
        <taxon>Basidiomycota</taxon>
        <taxon>Agaricomycotina</taxon>
        <taxon>Agaricomycetes</taxon>
        <taxon>Agaricomycetidae</taxon>
        <taxon>Boletales</taxon>
        <taxon>Paxilineae</taxon>
        <taxon>Paxillaceae</taxon>
        <taxon>Paxillus</taxon>
    </lineage>
</organism>
<evidence type="ECO:0000313" key="3">
    <source>
        <dbReference type="EMBL" id="KIJ13385.1"/>
    </source>
</evidence>
<dbReference type="EMBL" id="KN819352">
    <property type="protein sequence ID" value="KIJ13385.1"/>
    <property type="molecule type" value="Genomic_DNA"/>
</dbReference>
<keyword evidence="4" id="KW-1185">Reference proteome</keyword>
<feature type="region of interest" description="Disordered" evidence="1">
    <location>
        <begin position="23"/>
        <end position="69"/>
    </location>
</feature>
<dbReference type="OrthoDB" id="2155261at2759"/>
<feature type="compositionally biased region" description="Pro residues" evidence="1">
    <location>
        <begin position="599"/>
        <end position="610"/>
    </location>
</feature>
<proteinExistence type="predicted"/>
<feature type="region of interest" description="Disordered" evidence="1">
    <location>
        <begin position="572"/>
        <end position="620"/>
    </location>
</feature>
<reference evidence="4" key="2">
    <citation type="submission" date="2015-01" db="EMBL/GenBank/DDBJ databases">
        <title>Evolutionary Origins and Diversification of the Mycorrhizal Mutualists.</title>
        <authorList>
            <consortium name="DOE Joint Genome Institute"/>
            <consortium name="Mycorrhizal Genomics Consortium"/>
            <person name="Kohler A."/>
            <person name="Kuo A."/>
            <person name="Nagy L.G."/>
            <person name="Floudas D."/>
            <person name="Copeland A."/>
            <person name="Barry K.W."/>
            <person name="Cichocki N."/>
            <person name="Veneault-Fourrey C."/>
            <person name="LaButti K."/>
            <person name="Lindquist E.A."/>
            <person name="Lipzen A."/>
            <person name="Lundell T."/>
            <person name="Morin E."/>
            <person name="Murat C."/>
            <person name="Riley R."/>
            <person name="Ohm R."/>
            <person name="Sun H."/>
            <person name="Tunlid A."/>
            <person name="Henrissat B."/>
            <person name="Grigoriev I.V."/>
            <person name="Hibbett D.S."/>
            <person name="Martin F."/>
        </authorList>
    </citation>
    <scope>NUCLEOTIDE SEQUENCE [LARGE SCALE GENOMIC DNA]</scope>
    <source>
        <strain evidence="4">ATCC 200175</strain>
    </source>
</reference>
<feature type="region of interest" description="Disordered" evidence="1">
    <location>
        <begin position="145"/>
        <end position="165"/>
    </location>
</feature>
<evidence type="ECO:0000256" key="1">
    <source>
        <dbReference type="SAM" id="MobiDB-lite"/>
    </source>
</evidence>
<evidence type="ECO:0000259" key="2">
    <source>
        <dbReference type="SMART" id="SM01140"/>
    </source>
</evidence>
<feature type="compositionally biased region" description="Basic and acidic residues" evidence="1">
    <location>
        <begin position="48"/>
        <end position="59"/>
    </location>
</feature>
<accession>A0A0C9TCS1</accession>
<dbReference type="AlphaFoldDB" id="A0A0C9TCS1"/>
<dbReference type="SUPFAM" id="SSF48371">
    <property type="entry name" value="ARM repeat"/>
    <property type="match status" value="1"/>
</dbReference>
<dbReference type="InterPro" id="IPR010473">
    <property type="entry name" value="GTPase-bd"/>
</dbReference>
<dbReference type="InterPro" id="IPR016024">
    <property type="entry name" value="ARM-type_fold"/>
</dbReference>
<dbReference type="HOGENOM" id="CLU_026458_0_0_1"/>
<gene>
    <name evidence="3" type="ORF">PAXINDRAFT_170462</name>
</gene>
<dbReference type="InterPro" id="IPR011989">
    <property type="entry name" value="ARM-like"/>
</dbReference>